<dbReference type="EC" id="3.1.3.18" evidence="3"/>
<gene>
    <name evidence="3" type="ORF">B4135_1596</name>
</gene>
<dbReference type="InterPro" id="IPR050155">
    <property type="entry name" value="HAD-like_hydrolase_sf"/>
</dbReference>
<dbReference type="SUPFAM" id="SSF56784">
    <property type="entry name" value="HAD-like"/>
    <property type="match status" value="1"/>
</dbReference>
<accession>A0A150MBP3</accession>
<dbReference type="GO" id="GO:0008967">
    <property type="term" value="F:phosphoglycolate phosphatase activity"/>
    <property type="evidence" value="ECO:0007669"/>
    <property type="project" value="UniProtKB-EC"/>
</dbReference>
<dbReference type="AlphaFoldDB" id="A0A150MBP3"/>
<evidence type="ECO:0000256" key="1">
    <source>
        <dbReference type="ARBA" id="ARBA00022801"/>
    </source>
</evidence>
<dbReference type="EMBL" id="LQYT01000016">
    <property type="protein sequence ID" value="KYD21970.1"/>
    <property type="molecule type" value="Genomic_DNA"/>
</dbReference>
<dbReference type="SFLD" id="SFLDS00003">
    <property type="entry name" value="Haloacid_Dehalogenase"/>
    <property type="match status" value="1"/>
</dbReference>
<comment type="caution">
    <text evidence="3">The sequence shown here is derived from an EMBL/GenBank/DDBJ whole genome shotgun (WGS) entry which is preliminary data.</text>
</comment>
<dbReference type="Proteomes" id="UP000075683">
    <property type="component" value="Unassembled WGS sequence"/>
</dbReference>
<dbReference type="InterPro" id="IPR023198">
    <property type="entry name" value="PGP-like_dom2"/>
</dbReference>
<dbReference type="GO" id="GO:0006281">
    <property type="term" value="P:DNA repair"/>
    <property type="evidence" value="ECO:0007669"/>
    <property type="project" value="TreeGrafter"/>
</dbReference>
<dbReference type="InterPro" id="IPR023214">
    <property type="entry name" value="HAD_sf"/>
</dbReference>
<dbReference type="PATRIC" id="fig|301148.3.peg.1084"/>
<dbReference type="STRING" id="301148.B4135_1596"/>
<keyword evidence="2" id="KW-0460">Magnesium</keyword>
<reference evidence="3 4" key="1">
    <citation type="submission" date="2016-01" db="EMBL/GenBank/DDBJ databases">
        <title>Draft Genome Sequences of Seven Thermophilic Sporeformers Isolated from Foods.</title>
        <authorList>
            <person name="Berendsen E.M."/>
            <person name="Wells-Bennik M.H."/>
            <person name="Krawcyk A.O."/>
            <person name="De Jong A."/>
            <person name="Holsappel S."/>
            <person name="Eijlander R.T."/>
            <person name="Kuipers O.P."/>
        </authorList>
    </citation>
    <scope>NUCLEOTIDE SEQUENCE [LARGE SCALE GENOMIC DNA]</scope>
    <source>
        <strain evidence="3 4">B4135</strain>
    </source>
</reference>
<dbReference type="InterPro" id="IPR036412">
    <property type="entry name" value="HAD-like_sf"/>
</dbReference>
<dbReference type="RefSeq" id="WP_061568225.1">
    <property type="nucleotide sequence ID" value="NZ_LQYT01000016.1"/>
</dbReference>
<evidence type="ECO:0000313" key="3">
    <source>
        <dbReference type="EMBL" id="KYD21970.1"/>
    </source>
</evidence>
<dbReference type="PANTHER" id="PTHR43434:SF1">
    <property type="entry name" value="PHOSPHOGLYCOLATE PHOSPHATASE"/>
    <property type="match status" value="1"/>
</dbReference>
<evidence type="ECO:0000313" key="4">
    <source>
        <dbReference type="Proteomes" id="UP000075683"/>
    </source>
</evidence>
<keyword evidence="1 3" id="KW-0378">Hydrolase</keyword>
<proteinExistence type="predicted"/>
<dbReference type="OrthoDB" id="9792518at2"/>
<evidence type="ECO:0000256" key="2">
    <source>
        <dbReference type="ARBA" id="ARBA00022842"/>
    </source>
</evidence>
<dbReference type="Gene3D" id="1.10.150.240">
    <property type="entry name" value="Putative phosphatase, domain 2"/>
    <property type="match status" value="1"/>
</dbReference>
<dbReference type="InterPro" id="IPR006439">
    <property type="entry name" value="HAD-SF_hydro_IA"/>
</dbReference>
<name>A0A150MBP3_9BACI</name>
<protein>
    <submittedName>
        <fullName evidence="3">Phosphoglycolate phosphatase</fullName>
        <ecNumber evidence="3">3.1.3.18</ecNumber>
    </submittedName>
</protein>
<dbReference type="PANTHER" id="PTHR43434">
    <property type="entry name" value="PHOSPHOGLYCOLATE PHOSPHATASE"/>
    <property type="match status" value="1"/>
</dbReference>
<sequence length="222" mass="25043">MEIRFSKPDAMIFDIDGTLFKTESVLERAYYKTFAYLQENGLYSKQVPPIEKFYGTLGKLLDEIWAEVLPGETEAVRQIASEKLHEYELEGLLQGKGELYAGVAETLKALHQQGIRLFVASNGLEEYVKEVVRSCGIAPYFQKVYSAGEYKTPSKVRLVEMIMEENRLKNAWMIGDRSSDVEAGKANGLVVIGCDYADFKSDGELDHADAVITDFRQLLTLF</sequence>
<organism evidence="3 4">
    <name type="scientific">Caldibacillus debilis</name>
    <dbReference type="NCBI Taxonomy" id="301148"/>
    <lineage>
        <taxon>Bacteria</taxon>
        <taxon>Bacillati</taxon>
        <taxon>Bacillota</taxon>
        <taxon>Bacilli</taxon>
        <taxon>Bacillales</taxon>
        <taxon>Bacillaceae</taxon>
        <taxon>Caldibacillus</taxon>
    </lineage>
</organism>
<dbReference type="Gene3D" id="3.40.50.1000">
    <property type="entry name" value="HAD superfamily/HAD-like"/>
    <property type="match status" value="1"/>
</dbReference>
<dbReference type="Pfam" id="PF00702">
    <property type="entry name" value="Hydrolase"/>
    <property type="match status" value="1"/>
</dbReference>
<dbReference type="NCBIfam" id="TIGR01549">
    <property type="entry name" value="HAD-SF-IA-v1"/>
    <property type="match status" value="1"/>
</dbReference>
<dbReference type="GO" id="GO:0005829">
    <property type="term" value="C:cytosol"/>
    <property type="evidence" value="ECO:0007669"/>
    <property type="project" value="TreeGrafter"/>
</dbReference>
<dbReference type="SFLD" id="SFLDG01129">
    <property type="entry name" value="C1.5:_HAD__Beta-PGM__Phosphata"/>
    <property type="match status" value="1"/>
</dbReference>